<dbReference type="AlphaFoldDB" id="A0A0E9P7N8"/>
<name>A0A0E9P7N8_ANGAN</name>
<accession>A0A0E9P7N8</accession>
<dbReference type="EMBL" id="GBXM01108512">
    <property type="protein sequence ID" value="JAH00065.1"/>
    <property type="molecule type" value="Transcribed_RNA"/>
</dbReference>
<reference evidence="1" key="1">
    <citation type="submission" date="2014-11" db="EMBL/GenBank/DDBJ databases">
        <authorList>
            <person name="Amaro Gonzalez C."/>
        </authorList>
    </citation>
    <scope>NUCLEOTIDE SEQUENCE</scope>
</reference>
<sequence length="71" mass="8075">MSSVFKKCVQIVCQISVWQKKWKFLACNPVHSPVLLAYSSCFGWEAELNETREMGGKAVRMYSMHLNSSSS</sequence>
<reference evidence="1" key="2">
    <citation type="journal article" date="2015" name="Fish Shellfish Immunol.">
        <title>Early steps in the European eel (Anguilla anguilla)-Vibrio vulnificus interaction in the gills: Role of the RtxA13 toxin.</title>
        <authorList>
            <person name="Callol A."/>
            <person name="Pajuelo D."/>
            <person name="Ebbesson L."/>
            <person name="Teles M."/>
            <person name="MacKenzie S."/>
            <person name="Amaro C."/>
        </authorList>
    </citation>
    <scope>NUCLEOTIDE SEQUENCE</scope>
</reference>
<protein>
    <submittedName>
        <fullName evidence="1">Uncharacterized protein</fullName>
    </submittedName>
</protein>
<evidence type="ECO:0000313" key="1">
    <source>
        <dbReference type="EMBL" id="JAH00065.1"/>
    </source>
</evidence>
<proteinExistence type="predicted"/>
<organism evidence="1">
    <name type="scientific">Anguilla anguilla</name>
    <name type="common">European freshwater eel</name>
    <name type="synonym">Muraena anguilla</name>
    <dbReference type="NCBI Taxonomy" id="7936"/>
    <lineage>
        <taxon>Eukaryota</taxon>
        <taxon>Metazoa</taxon>
        <taxon>Chordata</taxon>
        <taxon>Craniata</taxon>
        <taxon>Vertebrata</taxon>
        <taxon>Euteleostomi</taxon>
        <taxon>Actinopterygii</taxon>
        <taxon>Neopterygii</taxon>
        <taxon>Teleostei</taxon>
        <taxon>Anguilliformes</taxon>
        <taxon>Anguillidae</taxon>
        <taxon>Anguilla</taxon>
    </lineage>
</organism>